<dbReference type="EMBL" id="JAPFFF010000025">
    <property type="protein sequence ID" value="KAK8849883.1"/>
    <property type="molecule type" value="Genomic_DNA"/>
</dbReference>
<accession>A0ABR2HMS6</accession>
<proteinExistence type="predicted"/>
<comment type="caution">
    <text evidence="1">The sequence shown here is derived from an EMBL/GenBank/DDBJ whole genome shotgun (WGS) entry which is preliminary data.</text>
</comment>
<dbReference type="Proteomes" id="UP001470230">
    <property type="component" value="Unassembled WGS sequence"/>
</dbReference>
<keyword evidence="2" id="KW-1185">Reference proteome</keyword>
<reference evidence="1 2" key="1">
    <citation type="submission" date="2024-04" db="EMBL/GenBank/DDBJ databases">
        <title>Tritrichomonas musculus Genome.</title>
        <authorList>
            <person name="Alves-Ferreira E."/>
            <person name="Grigg M."/>
            <person name="Lorenzi H."/>
            <person name="Galac M."/>
        </authorList>
    </citation>
    <scope>NUCLEOTIDE SEQUENCE [LARGE SCALE GENOMIC DNA]</scope>
    <source>
        <strain evidence="1 2">EAF2021</strain>
    </source>
</reference>
<sequence length="295" mass="34468">MSQCPPHFGSKPILVKKTYQELWQKISQGINANSSYNSFYNSQDDSYFRELPKSQELLTDNYMTFHNKIDYSNYVCVSPDQIKISNPYDCFHGILFFIYYNSENKLNTEELEFHYSYASKRDSLADLTQQNSNARDQYNILNIFEYQNIRNTFLIRQIKNAFFGITFKRIKVTPVSYSVRSGSLQNNRTNLVSFVFEGYDEQKNSWDVLDERVNINDLTVNGGFALFYVHYTKKSYSSFKIRQTDRGSNGLWGFALAAFDINGIITECDSSFQNDFIGTQFDHFDPTIDMTDFLM</sequence>
<evidence type="ECO:0000313" key="2">
    <source>
        <dbReference type="Proteomes" id="UP001470230"/>
    </source>
</evidence>
<gene>
    <name evidence="1" type="ORF">M9Y10_018472</name>
</gene>
<evidence type="ECO:0000313" key="1">
    <source>
        <dbReference type="EMBL" id="KAK8849883.1"/>
    </source>
</evidence>
<protein>
    <submittedName>
        <fullName evidence="1">Uncharacterized protein</fullName>
    </submittedName>
</protein>
<name>A0ABR2HMS6_9EUKA</name>
<organism evidence="1 2">
    <name type="scientific">Tritrichomonas musculus</name>
    <dbReference type="NCBI Taxonomy" id="1915356"/>
    <lineage>
        <taxon>Eukaryota</taxon>
        <taxon>Metamonada</taxon>
        <taxon>Parabasalia</taxon>
        <taxon>Tritrichomonadida</taxon>
        <taxon>Tritrichomonadidae</taxon>
        <taxon>Tritrichomonas</taxon>
    </lineage>
</organism>